<evidence type="ECO:0000313" key="2">
    <source>
        <dbReference type="Proteomes" id="UP000663193"/>
    </source>
</evidence>
<organism evidence="1 2">
    <name type="scientific">Phaeosphaeria nodorum (strain SN15 / ATCC MYA-4574 / FGSC 10173)</name>
    <name type="common">Glume blotch fungus</name>
    <name type="synonym">Parastagonospora nodorum</name>
    <dbReference type="NCBI Taxonomy" id="321614"/>
    <lineage>
        <taxon>Eukaryota</taxon>
        <taxon>Fungi</taxon>
        <taxon>Dikarya</taxon>
        <taxon>Ascomycota</taxon>
        <taxon>Pezizomycotina</taxon>
        <taxon>Dothideomycetes</taxon>
        <taxon>Pleosporomycetidae</taxon>
        <taxon>Pleosporales</taxon>
        <taxon>Pleosporineae</taxon>
        <taxon>Phaeosphaeriaceae</taxon>
        <taxon>Parastagonospora</taxon>
    </lineage>
</organism>
<dbReference type="Proteomes" id="UP000663193">
    <property type="component" value="Chromosome 6"/>
</dbReference>
<name>A0A7U2F131_PHANO</name>
<evidence type="ECO:0000313" key="1">
    <source>
        <dbReference type="EMBL" id="QRC96819.1"/>
    </source>
</evidence>
<sequence length="92" mass="10637">MSYSVTASQSNVQETDFARMRSRKGACMSMCLACTRMRFRGRKDHCLLWTWTCGSKALQSKRARHELGRLRSSRRCNMVEVKGSDQNMPWNA</sequence>
<dbReference type="AlphaFoldDB" id="A0A7U2F131"/>
<dbReference type="EMBL" id="CP069028">
    <property type="protein sequence ID" value="QRC96819.1"/>
    <property type="molecule type" value="Genomic_DNA"/>
</dbReference>
<keyword evidence="2" id="KW-1185">Reference proteome</keyword>
<protein>
    <submittedName>
        <fullName evidence="1">Uncharacterized protein</fullName>
    </submittedName>
</protein>
<gene>
    <name evidence="1" type="ORF">JI435_017090</name>
</gene>
<accession>A0A7U2F131</accession>
<proteinExistence type="predicted"/>
<dbReference type="VEuPathDB" id="FungiDB:JI435_017090"/>
<reference evidence="2" key="1">
    <citation type="journal article" date="2021" name="BMC Genomics">
        <title>Chromosome-level genome assembly and manually-curated proteome of model necrotroph Parastagonospora nodorum Sn15 reveals a genome-wide trove of candidate effector homologs, and redundancy of virulence-related functions within an accessory chromosome.</title>
        <authorList>
            <person name="Bertazzoni S."/>
            <person name="Jones D.A.B."/>
            <person name="Phan H.T."/>
            <person name="Tan K.-C."/>
            <person name="Hane J.K."/>
        </authorList>
    </citation>
    <scope>NUCLEOTIDE SEQUENCE [LARGE SCALE GENOMIC DNA]</scope>
    <source>
        <strain evidence="2">SN15 / ATCC MYA-4574 / FGSC 10173)</strain>
    </source>
</reference>